<dbReference type="STRING" id="31246.A0A183P7X1"/>
<proteinExistence type="predicted"/>
<dbReference type="InterPro" id="IPR036691">
    <property type="entry name" value="Endo/exonu/phosph_ase_sf"/>
</dbReference>
<dbReference type="Proteomes" id="UP000269396">
    <property type="component" value="Unassembled WGS sequence"/>
</dbReference>
<accession>A0A183P7X1</accession>
<keyword evidence="2" id="KW-1185">Reference proteome</keyword>
<dbReference type="AlphaFoldDB" id="A0A183P7X1"/>
<reference evidence="1 2" key="1">
    <citation type="submission" date="2018-11" db="EMBL/GenBank/DDBJ databases">
        <authorList>
            <consortium name="Pathogen Informatics"/>
        </authorList>
    </citation>
    <scope>NUCLEOTIDE SEQUENCE [LARGE SCALE GENOMIC DNA]</scope>
    <source>
        <strain>Denwood</strain>
        <strain evidence="2">Zambia</strain>
    </source>
</reference>
<evidence type="ECO:0000313" key="2">
    <source>
        <dbReference type="Proteomes" id="UP000269396"/>
    </source>
</evidence>
<protein>
    <submittedName>
        <fullName evidence="1">Uncharacterized protein</fullName>
    </submittedName>
</protein>
<dbReference type="SUPFAM" id="SSF56219">
    <property type="entry name" value="DNase I-like"/>
    <property type="match status" value="1"/>
</dbReference>
<dbReference type="EMBL" id="UZAL01030589">
    <property type="protein sequence ID" value="VDP54570.1"/>
    <property type="molecule type" value="Genomic_DNA"/>
</dbReference>
<name>A0A183P7X1_9TREM</name>
<organism evidence="1 2">
    <name type="scientific">Schistosoma mattheei</name>
    <dbReference type="NCBI Taxonomy" id="31246"/>
    <lineage>
        <taxon>Eukaryota</taxon>
        <taxon>Metazoa</taxon>
        <taxon>Spiralia</taxon>
        <taxon>Lophotrochozoa</taxon>
        <taxon>Platyhelminthes</taxon>
        <taxon>Trematoda</taxon>
        <taxon>Digenea</taxon>
        <taxon>Strigeidida</taxon>
        <taxon>Schistosomatoidea</taxon>
        <taxon>Schistosomatidae</taxon>
        <taxon>Schistosoma</taxon>
    </lineage>
</organism>
<gene>
    <name evidence="1" type="ORF">SMTD_LOCUS10457</name>
</gene>
<evidence type="ECO:0000313" key="1">
    <source>
        <dbReference type="EMBL" id="VDP54570.1"/>
    </source>
</evidence>
<sequence length="153" mass="17912">MRRYNSAVLGISETHWMQAENKRIDSEEMLQYSDREEESAPHTQEVAQMLSKEARNALIGWESHGSRIIKPSFKTNKKRITMNVMRCYAPTNDNNDDNKDQLYERLQSIIAKFSGNNLTILMGVLNVKFGMDNMGYEDIIRRHGLTERKERER</sequence>
<dbReference type="Gene3D" id="3.60.10.10">
    <property type="entry name" value="Endonuclease/exonuclease/phosphatase"/>
    <property type="match status" value="1"/>
</dbReference>